<dbReference type="Pfam" id="PF03446">
    <property type="entry name" value="NAD_binding_2"/>
    <property type="match status" value="1"/>
</dbReference>
<dbReference type="Gene3D" id="1.10.1040.10">
    <property type="entry name" value="N-(1-d-carboxylethyl)-l-norvaline Dehydrogenase, domain 2"/>
    <property type="match status" value="1"/>
</dbReference>
<name>A0A4R6QQ82_9BURK</name>
<dbReference type="PANTHER" id="PTHR43060">
    <property type="entry name" value="3-HYDROXYISOBUTYRATE DEHYDROGENASE-LIKE 1, MITOCHONDRIAL-RELATED"/>
    <property type="match status" value="1"/>
</dbReference>
<dbReference type="RefSeq" id="WP_133700465.1">
    <property type="nucleotide sequence ID" value="NZ_SNXS01000002.1"/>
</dbReference>
<dbReference type="InterPro" id="IPR008927">
    <property type="entry name" value="6-PGluconate_DH-like_C_sf"/>
</dbReference>
<sequence length="289" mass="29763">MTRTVGLIGAGNMGFAMMQRLLDQGWAVAVCDTAPAVQQRALAEGATLADSPAELAVHCESLIVAVVDAAQAEQVLFGDQGAAEQLPKGGTVLLCPTLGPDQVEAIAARLVALGLHCIDSPMSGGPARARAGEMSLMLAAPAAVLAQHEALLGVLSSKRFVISERPGDAARTKLVNNLLAAINLAGAAEVLALAERLGLDGGQTLDVIEQSSGQSWIGSDRMRRALAGDLVPRAHTSLLRKDSALALRAAQLQGFDVPLGAQAAALFERACQEGLAGLDDGCLLGLLRR</sequence>
<dbReference type="InterPro" id="IPR015815">
    <property type="entry name" value="HIBADH-related"/>
</dbReference>
<dbReference type="Pfam" id="PF14833">
    <property type="entry name" value="NAD_binding_11"/>
    <property type="match status" value="1"/>
</dbReference>
<organism evidence="6 7">
    <name type="scientific">Roseateles toxinivorans</name>
    <dbReference type="NCBI Taxonomy" id="270368"/>
    <lineage>
        <taxon>Bacteria</taxon>
        <taxon>Pseudomonadati</taxon>
        <taxon>Pseudomonadota</taxon>
        <taxon>Betaproteobacteria</taxon>
        <taxon>Burkholderiales</taxon>
        <taxon>Sphaerotilaceae</taxon>
        <taxon>Roseateles</taxon>
    </lineage>
</organism>
<evidence type="ECO:0000256" key="3">
    <source>
        <dbReference type="PIRSR" id="PIRSR000103-1"/>
    </source>
</evidence>
<dbReference type="InParanoid" id="A0A4R6QQ82"/>
<feature type="active site" evidence="3">
    <location>
        <position position="173"/>
    </location>
</feature>
<dbReference type="GO" id="GO:0051287">
    <property type="term" value="F:NAD binding"/>
    <property type="evidence" value="ECO:0007669"/>
    <property type="project" value="InterPro"/>
</dbReference>
<dbReference type="InterPro" id="IPR013328">
    <property type="entry name" value="6PGD_dom2"/>
</dbReference>
<dbReference type="SUPFAM" id="SSF48179">
    <property type="entry name" value="6-phosphogluconate dehydrogenase C-terminal domain-like"/>
    <property type="match status" value="1"/>
</dbReference>
<keyword evidence="7" id="KW-1185">Reference proteome</keyword>
<dbReference type="AlphaFoldDB" id="A0A4R6QQ82"/>
<dbReference type="Proteomes" id="UP000295361">
    <property type="component" value="Unassembled WGS sequence"/>
</dbReference>
<protein>
    <submittedName>
        <fullName evidence="6">3-hydroxyisobutyrate dehydrogenase</fullName>
    </submittedName>
</protein>
<evidence type="ECO:0000313" key="7">
    <source>
        <dbReference type="Proteomes" id="UP000295361"/>
    </source>
</evidence>
<dbReference type="InterPro" id="IPR006115">
    <property type="entry name" value="6PGDH_NADP-bd"/>
</dbReference>
<evidence type="ECO:0000256" key="2">
    <source>
        <dbReference type="ARBA" id="ARBA00023027"/>
    </source>
</evidence>
<gene>
    <name evidence="6" type="ORF">DES47_102806</name>
</gene>
<comment type="caution">
    <text evidence="6">The sequence shown here is derived from an EMBL/GenBank/DDBJ whole genome shotgun (WGS) entry which is preliminary data.</text>
</comment>
<dbReference type="Gene3D" id="3.40.50.720">
    <property type="entry name" value="NAD(P)-binding Rossmann-like Domain"/>
    <property type="match status" value="1"/>
</dbReference>
<dbReference type="OrthoDB" id="9786703at2"/>
<keyword evidence="2" id="KW-0520">NAD</keyword>
<dbReference type="SUPFAM" id="SSF51735">
    <property type="entry name" value="NAD(P)-binding Rossmann-fold domains"/>
    <property type="match status" value="1"/>
</dbReference>
<dbReference type="GO" id="GO:0050661">
    <property type="term" value="F:NADP binding"/>
    <property type="evidence" value="ECO:0007669"/>
    <property type="project" value="InterPro"/>
</dbReference>
<evidence type="ECO:0000259" key="4">
    <source>
        <dbReference type="Pfam" id="PF03446"/>
    </source>
</evidence>
<feature type="domain" description="6-phosphogluconate dehydrogenase NADP-binding" evidence="4">
    <location>
        <begin position="4"/>
        <end position="160"/>
    </location>
</feature>
<evidence type="ECO:0000259" key="5">
    <source>
        <dbReference type="Pfam" id="PF14833"/>
    </source>
</evidence>
<proteinExistence type="predicted"/>
<keyword evidence="1" id="KW-0560">Oxidoreductase</keyword>
<accession>A0A4R6QQ82</accession>
<feature type="domain" description="3-hydroxyisobutyrate dehydrogenase-like NAD-binding" evidence="5">
    <location>
        <begin position="167"/>
        <end position="282"/>
    </location>
</feature>
<dbReference type="InterPro" id="IPR029154">
    <property type="entry name" value="HIBADH-like_NADP-bd"/>
</dbReference>
<dbReference type="PIRSF" id="PIRSF000103">
    <property type="entry name" value="HIBADH"/>
    <property type="match status" value="1"/>
</dbReference>
<dbReference type="GO" id="GO:0016491">
    <property type="term" value="F:oxidoreductase activity"/>
    <property type="evidence" value="ECO:0007669"/>
    <property type="project" value="UniProtKB-KW"/>
</dbReference>
<dbReference type="EMBL" id="SNXS01000002">
    <property type="protein sequence ID" value="TDP73060.1"/>
    <property type="molecule type" value="Genomic_DNA"/>
</dbReference>
<reference evidence="6 7" key="1">
    <citation type="submission" date="2019-03" db="EMBL/GenBank/DDBJ databases">
        <title>Genomic Encyclopedia of Type Strains, Phase IV (KMG-IV): sequencing the most valuable type-strain genomes for metagenomic binning, comparative biology and taxonomic classification.</title>
        <authorList>
            <person name="Goeker M."/>
        </authorList>
    </citation>
    <scope>NUCLEOTIDE SEQUENCE [LARGE SCALE GENOMIC DNA]</scope>
    <source>
        <strain evidence="6 7">DSM 16998</strain>
    </source>
</reference>
<evidence type="ECO:0000313" key="6">
    <source>
        <dbReference type="EMBL" id="TDP73060.1"/>
    </source>
</evidence>
<evidence type="ECO:0000256" key="1">
    <source>
        <dbReference type="ARBA" id="ARBA00023002"/>
    </source>
</evidence>
<dbReference type="InterPro" id="IPR036291">
    <property type="entry name" value="NAD(P)-bd_dom_sf"/>
</dbReference>